<feature type="transmembrane region" description="Helical" evidence="6">
    <location>
        <begin position="282"/>
        <end position="301"/>
    </location>
</feature>
<feature type="transmembrane region" description="Helical" evidence="6">
    <location>
        <begin position="83"/>
        <end position="106"/>
    </location>
</feature>
<dbReference type="InterPro" id="IPR050833">
    <property type="entry name" value="Poly_Biosynth_Transport"/>
</dbReference>
<keyword evidence="3 6" id="KW-0812">Transmembrane</keyword>
<keyword evidence="4 6" id="KW-1133">Transmembrane helix</keyword>
<feature type="transmembrane region" description="Helical" evidence="6">
    <location>
        <begin position="372"/>
        <end position="394"/>
    </location>
</feature>
<feature type="transmembrane region" description="Helical" evidence="6">
    <location>
        <begin position="313"/>
        <end position="335"/>
    </location>
</feature>
<dbReference type="PANTHER" id="PTHR30250:SF11">
    <property type="entry name" value="O-ANTIGEN TRANSPORTER-RELATED"/>
    <property type="match status" value="1"/>
</dbReference>
<evidence type="ECO:0000256" key="4">
    <source>
        <dbReference type="ARBA" id="ARBA00022989"/>
    </source>
</evidence>
<comment type="subcellular location">
    <subcellularLocation>
        <location evidence="1">Cell membrane</location>
        <topology evidence="1">Multi-pass membrane protein</topology>
    </subcellularLocation>
</comment>
<feature type="signal peptide" evidence="7">
    <location>
        <begin position="1"/>
        <end position="24"/>
    </location>
</feature>
<evidence type="ECO:0000313" key="9">
    <source>
        <dbReference type="Proteomes" id="UP000316639"/>
    </source>
</evidence>
<reference evidence="8 9" key="1">
    <citation type="submission" date="2019-07" db="EMBL/GenBank/DDBJ databases">
        <title>Lentzea xizangensis sp. nov., isolated from Qinghai-Tibetan Plateau Soils.</title>
        <authorList>
            <person name="Huang J."/>
        </authorList>
    </citation>
    <scope>NUCLEOTIDE SEQUENCE [LARGE SCALE GENOMIC DNA]</scope>
    <source>
        <strain evidence="8 9">FXJ1.1311</strain>
    </source>
</reference>
<comment type="caution">
    <text evidence="8">The sequence shown here is derived from an EMBL/GenBank/DDBJ whole genome shotgun (WGS) entry which is preliminary data.</text>
</comment>
<keyword evidence="9" id="KW-1185">Reference proteome</keyword>
<feature type="transmembrane region" description="Helical" evidence="6">
    <location>
        <begin position="347"/>
        <end position="366"/>
    </location>
</feature>
<dbReference type="Proteomes" id="UP000316639">
    <property type="component" value="Unassembled WGS sequence"/>
</dbReference>
<dbReference type="OrthoDB" id="3391352at2"/>
<proteinExistence type="predicted"/>
<dbReference type="AlphaFoldDB" id="A0A563EXH6"/>
<dbReference type="Pfam" id="PF01943">
    <property type="entry name" value="Polysacc_synt"/>
    <property type="match status" value="1"/>
</dbReference>
<keyword evidence="7" id="KW-0732">Signal</keyword>
<dbReference type="RefSeq" id="WP_146350462.1">
    <property type="nucleotide sequence ID" value="NZ_VOBR01000005.1"/>
</dbReference>
<keyword evidence="5 6" id="KW-0472">Membrane</keyword>
<gene>
    <name evidence="8" type="ORF">FKR81_08700</name>
</gene>
<dbReference type="InterPro" id="IPR002797">
    <property type="entry name" value="Polysacc_synth"/>
</dbReference>
<feature type="transmembrane region" description="Helical" evidence="6">
    <location>
        <begin position="145"/>
        <end position="166"/>
    </location>
</feature>
<dbReference type="GO" id="GO:0005886">
    <property type="term" value="C:plasma membrane"/>
    <property type="evidence" value="ECO:0007669"/>
    <property type="project" value="UniProtKB-SubCell"/>
</dbReference>
<evidence type="ECO:0000256" key="7">
    <source>
        <dbReference type="SAM" id="SignalP"/>
    </source>
</evidence>
<sequence length="409" mass="40407">MSRLGHLATMSCAGVAQLMCSAGAAVVAARALGPGERGVMVLGVTLGGLCALVGACGTGSALRRRLCLERGDTTAVLSAFTRCSAAGAVAAALLGVAVTAGSATFIDSRMAAPWFLVAVGCFTAVQLVIGQVVDAWYAAGRFRRGAATAAVTGAGGLGGVLLASFSPSATTLLLAQVAGTAAAAVAEVVALRRGGLLQWGPGDQVAALLRLGAPTLGLSIGLVVVLRADRYVLGVTAGTAAVGIYSVAATLSEVPRILPAAIGQLCLRDVALGHGRNMADSVLFGLGTTAVAGPLVALVAWPLVVPVFGTEFVAARELLVVLVAAELCFAPWAVASRGLVGGGWTAAAGWLGAASAVAAVACYTVTGTLAGATGVAAGSVFLYAAMSAASWTMLRHRLSARTPAQLGGR</sequence>
<organism evidence="8 9">
    <name type="scientific">Lentzea tibetensis</name>
    <dbReference type="NCBI Taxonomy" id="2591470"/>
    <lineage>
        <taxon>Bacteria</taxon>
        <taxon>Bacillati</taxon>
        <taxon>Actinomycetota</taxon>
        <taxon>Actinomycetes</taxon>
        <taxon>Pseudonocardiales</taxon>
        <taxon>Pseudonocardiaceae</taxon>
        <taxon>Lentzea</taxon>
    </lineage>
</organism>
<dbReference type="EMBL" id="VOBR01000005">
    <property type="protein sequence ID" value="TWP52406.1"/>
    <property type="molecule type" value="Genomic_DNA"/>
</dbReference>
<evidence type="ECO:0000256" key="5">
    <source>
        <dbReference type="ARBA" id="ARBA00023136"/>
    </source>
</evidence>
<feature type="transmembrane region" description="Helical" evidence="6">
    <location>
        <begin position="231"/>
        <end position="251"/>
    </location>
</feature>
<feature type="chain" id="PRO_5021793153" evidence="7">
    <location>
        <begin position="25"/>
        <end position="409"/>
    </location>
</feature>
<evidence type="ECO:0000256" key="3">
    <source>
        <dbReference type="ARBA" id="ARBA00022692"/>
    </source>
</evidence>
<evidence type="ECO:0000256" key="1">
    <source>
        <dbReference type="ARBA" id="ARBA00004651"/>
    </source>
</evidence>
<evidence type="ECO:0000256" key="2">
    <source>
        <dbReference type="ARBA" id="ARBA00022475"/>
    </source>
</evidence>
<feature type="transmembrane region" description="Helical" evidence="6">
    <location>
        <begin position="39"/>
        <end position="62"/>
    </location>
</feature>
<feature type="transmembrane region" description="Helical" evidence="6">
    <location>
        <begin position="205"/>
        <end position="225"/>
    </location>
</feature>
<protein>
    <submittedName>
        <fullName evidence="8">Oligosaccharide flippase family protein</fullName>
    </submittedName>
</protein>
<dbReference type="PANTHER" id="PTHR30250">
    <property type="entry name" value="PST FAMILY PREDICTED COLANIC ACID TRANSPORTER"/>
    <property type="match status" value="1"/>
</dbReference>
<accession>A0A563EXH6</accession>
<name>A0A563EXH6_9PSEU</name>
<evidence type="ECO:0000256" key="6">
    <source>
        <dbReference type="SAM" id="Phobius"/>
    </source>
</evidence>
<feature type="transmembrane region" description="Helical" evidence="6">
    <location>
        <begin position="112"/>
        <end position="133"/>
    </location>
</feature>
<evidence type="ECO:0000313" key="8">
    <source>
        <dbReference type="EMBL" id="TWP52406.1"/>
    </source>
</evidence>
<keyword evidence="2" id="KW-1003">Cell membrane</keyword>